<dbReference type="AlphaFoldDB" id="A0A2G2YQE6"/>
<accession>A0A2G2YQE6</accession>
<dbReference type="Proteomes" id="UP000222542">
    <property type="component" value="Unassembled WGS sequence"/>
</dbReference>
<dbReference type="EMBL" id="AYRZ02000009">
    <property type="protein sequence ID" value="PHT71895.1"/>
    <property type="molecule type" value="Genomic_DNA"/>
</dbReference>
<dbReference type="Gramene" id="PHT71895">
    <property type="protein sequence ID" value="PHT71895"/>
    <property type="gene ID" value="T459_22680"/>
</dbReference>
<evidence type="ECO:0000313" key="2">
    <source>
        <dbReference type="Proteomes" id="UP000222542"/>
    </source>
</evidence>
<dbReference type="OMA" id="NEEHWRP"/>
<sequence length="89" mass="9918">MQSAKPASTPLAAHFKLSTTLSPKPYDEHDYMTRVLYSIGVVSLIYAMVRSPPDLSSTFSPVSRYMTNLNEEHWRPTGYVYTIGGCAKS</sequence>
<organism evidence="1 2">
    <name type="scientific">Capsicum annuum</name>
    <name type="common">Capsicum pepper</name>
    <dbReference type="NCBI Taxonomy" id="4072"/>
    <lineage>
        <taxon>Eukaryota</taxon>
        <taxon>Viridiplantae</taxon>
        <taxon>Streptophyta</taxon>
        <taxon>Embryophyta</taxon>
        <taxon>Tracheophyta</taxon>
        <taxon>Spermatophyta</taxon>
        <taxon>Magnoliopsida</taxon>
        <taxon>eudicotyledons</taxon>
        <taxon>Gunneridae</taxon>
        <taxon>Pentapetalae</taxon>
        <taxon>asterids</taxon>
        <taxon>lamiids</taxon>
        <taxon>Solanales</taxon>
        <taxon>Solanaceae</taxon>
        <taxon>Solanoideae</taxon>
        <taxon>Capsiceae</taxon>
        <taxon>Capsicum</taxon>
    </lineage>
</organism>
<protein>
    <submittedName>
        <fullName evidence="1">Uncharacterized protein</fullName>
    </submittedName>
</protein>
<reference evidence="1 2" key="1">
    <citation type="journal article" date="2014" name="Nat. Genet.">
        <title>Genome sequence of the hot pepper provides insights into the evolution of pungency in Capsicum species.</title>
        <authorList>
            <person name="Kim S."/>
            <person name="Park M."/>
            <person name="Yeom S.I."/>
            <person name="Kim Y.M."/>
            <person name="Lee J.M."/>
            <person name="Lee H.A."/>
            <person name="Seo E."/>
            <person name="Choi J."/>
            <person name="Cheong K."/>
            <person name="Kim K.T."/>
            <person name="Jung K."/>
            <person name="Lee G.W."/>
            <person name="Oh S.K."/>
            <person name="Bae C."/>
            <person name="Kim S.B."/>
            <person name="Lee H.Y."/>
            <person name="Kim S.Y."/>
            <person name="Kim M.S."/>
            <person name="Kang B.C."/>
            <person name="Jo Y.D."/>
            <person name="Yang H.B."/>
            <person name="Jeong H.J."/>
            <person name="Kang W.H."/>
            <person name="Kwon J.K."/>
            <person name="Shin C."/>
            <person name="Lim J.Y."/>
            <person name="Park J.H."/>
            <person name="Huh J.H."/>
            <person name="Kim J.S."/>
            <person name="Kim B.D."/>
            <person name="Cohen O."/>
            <person name="Paran I."/>
            <person name="Suh M.C."/>
            <person name="Lee S.B."/>
            <person name="Kim Y.K."/>
            <person name="Shin Y."/>
            <person name="Noh S.J."/>
            <person name="Park J."/>
            <person name="Seo Y.S."/>
            <person name="Kwon S.Y."/>
            <person name="Kim H.A."/>
            <person name="Park J.M."/>
            <person name="Kim H.J."/>
            <person name="Choi S.B."/>
            <person name="Bosland P.W."/>
            <person name="Reeves G."/>
            <person name="Jo S.H."/>
            <person name="Lee B.W."/>
            <person name="Cho H.T."/>
            <person name="Choi H.S."/>
            <person name="Lee M.S."/>
            <person name="Yu Y."/>
            <person name="Do Choi Y."/>
            <person name="Park B.S."/>
            <person name="van Deynze A."/>
            <person name="Ashrafi H."/>
            <person name="Hill T."/>
            <person name="Kim W.T."/>
            <person name="Pai H.S."/>
            <person name="Ahn H.K."/>
            <person name="Yeam I."/>
            <person name="Giovannoni J.J."/>
            <person name="Rose J.K."/>
            <person name="Sorensen I."/>
            <person name="Lee S.J."/>
            <person name="Kim R.W."/>
            <person name="Choi I.Y."/>
            <person name="Choi B.S."/>
            <person name="Lim J.S."/>
            <person name="Lee Y.H."/>
            <person name="Choi D."/>
        </authorList>
    </citation>
    <scope>NUCLEOTIDE SEQUENCE [LARGE SCALE GENOMIC DNA]</scope>
    <source>
        <strain evidence="2">cv. CM334</strain>
    </source>
</reference>
<name>A0A2G2YQE6_CAPAN</name>
<evidence type="ECO:0000313" key="1">
    <source>
        <dbReference type="EMBL" id="PHT71895.1"/>
    </source>
</evidence>
<proteinExistence type="predicted"/>
<gene>
    <name evidence="1" type="ORF">T459_22680</name>
</gene>
<keyword evidence="2" id="KW-1185">Reference proteome</keyword>
<reference evidence="1 2" key="2">
    <citation type="journal article" date="2017" name="Genome Biol.">
        <title>New reference genome sequences of hot pepper reveal the massive evolution of plant disease-resistance genes by retroduplication.</title>
        <authorList>
            <person name="Kim S."/>
            <person name="Park J."/>
            <person name="Yeom S.I."/>
            <person name="Kim Y.M."/>
            <person name="Seo E."/>
            <person name="Kim K.T."/>
            <person name="Kim M.S."/>
            <person name="Lee J.M."/>
            <person name="Cheong K."/>
            <person name="Shin H.S."/>
            <person name="Kim S.B."/>
            <person name="Han K."/>
            <person name="Lee J."/>
            <person name="Park M."/>
            <person name="Lee H.A."/>
            <person name="Lee H.Y."/>
            <person name="Lee Y."/>
            <person name="Oh S."/>
            <person name="Lee J.H."/>
            <person name="Choi E."/>
            <person name="Choi E."/>
            <person name="Lee S.E."/>
            <person name="Jeon J."/>
            <person name="Kim H."/>
            <person name="Choi G."/>
            <person name="Song H."/>
            <person name="Lee J."/>
            <person name="Lee S.C."/>
            <person name="Kwon J.K."/>
            <person name="Lee H.Y."/>
            <person name="Koo N."/>
            <person name="Hong Y."/>
            <person name="Kim R.W."/>
            <person name="Kang W.H."/>
            <person name="Huh J.H."/>
            <person name="Kang B.C."/>
            <person name="Yang T.J."/>
            <person name="Lee Y.H."/>
            <person name="Bennetzen J.L."/>
            <person name="Choi D."/>
        </authorList>
    </citation>
    <scope>NUCLEOTIDE SEQUENCE [LARGE SCALE GENOMIC DNA]</scope>
    <source>
        <strain evidence="2">cv. CM334</strain>
    </source>
</reference>
<comment type="caution">
    <text evidence="1">The sequence shown here is derived from an EMBL/GenBank/DDBJ whole genome shotgun (WGS) entry which is preliminary data.</text>
</comment>